<protein>
    <submittedName>
        <fullName evidence="1">PRTRC genetic system protein B</fullName>
    </submittedName>
</protein>
<evidence type="ECO:0000313" key="1">
    <source>
        <dbReference type="EMBL" id="MBB6107741.1"/>
    </source>
</evidence>
<dbReference type="Proteomes" id="UP000541583">
    <property type="component" value="Unassembled WGS sequence"/>
</dbReference>
<proteinExistence type="predicted"/>
<organism evidence="1 2">
    <name type="scientific">Mucilaginibacter lappiensis</name>
    <dbReference type="NCBI Taxonomy" id="354630"/>
    <lineage>
        <taxon>Bacteria</taxon>
        <taxon>Pseudomonadati</taxon>
        <taxon>Bacteroidota</taxon>
        <taxon>Sphingobacteriia</taxon>
        <taxon>Sphingobacteriales</taxon>
        <taxon>Sphingobacteriaceae</taxon>
        <taxon>Mucilaginibacter</taxon>
    </lineage>
</organism>
<dbReference type="EMBL" id="JACHCB010000001">
    <property type="protein sequence ID" value="MBB6107741.1"/>
    <property type="molecule type" value="Genomic_DNA"/>
</dbReference>
<reference evidence="1 2" key="1">
    <citation type="submission" date="2020-08" db="EMBL/GenBank/DDBJ databases">
        <title>Genomic Encyclopedia of Type Strains, Phase IV (KMG-V): Genome sequencing to study the core and pangenomes of soil and plant-associated prokaryotes.</title>
        <authorList>
            <person name="Whitman W."/>
        </authorList>
    </citation>
    <scope>NUCLEOTIDE SEQUENCE [LARGE SCALE GENOMIC DNA]</scope>
    <source>
        <strain evidence="1 2">ANJLi2</strain>
    </source>
</reference>
<dbReference type="Pfam" id="PF14460">
    <property type="entry name" value="Prok-E2_D"/>
    <property type="match status" value="1"/>
</dbReference>
<keyword evidence="2" id="KW-1185">Reference proteome</keyword>
<comment type="caution">
    <text evidence="1">The sequence shown here is derived from an EMBL/GenBank/DDBJ whole genome shotgun (WGS) entry which is preliminary data.</text>
</comment>
<dbReference type="InterPro" id="IPR032787">
    <property type="entry name" value="Prok-E2_D"/>
</dbReference>
<evidence type="ECO:0000313" key="2">
    <source>
        <dbReference type="Proteomes" id="UP000541583"/>
    </source>
</evidence>
<accession>A0ABR6PDA8</accession>
<name>A0ABR6PDA8_9SPHI</name>
<dbReference type="RefSeq" id="WP_076369753.1">
    <property type="nucleotide sequence ID" value="NZ_FTMG01000001.1"/>
</dbReference>
<sequence length="238" mass="26991">MRKDIAQQFGHLYEPFKALLICRNPVKKDIYVQSFDFDPNGRPINAHPLSLQESMAFARALDTSEDLQTGFLDPVGLLPKNVLYINRGHNAFVLWQTPAQKVRLLFKDTLSIPSGEANIPPMIWKAQRGTLQVYALYADTPAELHTNLYKTPYFNVYEDGKVCLGTVSIQIPKDCCLEAFIRLWETYFFNSFFSHTLGGGSPVKGNIVQLWQSLVNTGEPFPLDKLIPIKLTLKDLIK</sequence>
<gene>
    <name evidence="1" type="ORF">HDF23_000471</name>
</gene>